<keyword evidence="2" id="KW-1185">Reference proteome</keyword>
<proteinExistence type="predicted"/>
<dbReference type="Gramene" id="OGLUM04G08400.6">
    <property type="protein sequence ID" value="OGLUM04G08400.6"/>
    <property type="gene ID" value="OGLUM04G08400"/>
</dbReference>
<dbReference type="AlphaFoldDB" id="A0A0D9ZJB5"/>
<protein>
    <submittedName>
        <fullName evidence="1">Uncharacterized protein</fullName>
    </submittedName>
</protein>
<evidence type="ECO:0000313" key="2">
    <source>
        <dbReference type="Proteomes" id="UP000026961"/>
    </source>
</evidence>
<sequence>MSKGSPVMPTLAESLLKDNLKKGRATQVDVACQAEMGSVQNRRPHIPNILVGFQNKDLKGKLFSVTVTSCCNTQTLQGFENAYRTRDGTRQHTGQSEIIADINDPQLLVSKYPHREWPLEEIVGEPKNTEGRQISQGIRNSAVQFVELQVDLDQGANGGQRSADRSIEVGVSEPENLEPRSGVGQSIAPCRAIAGQVNIAQIERSQVAEVGEQRSDVWLDDGPPPCAEREEERLRWVSSVSRSNPVAGSSESLALRLFSERSRVSNRRHGVAAARAWAGELARGDEAAAVEGLSQHASRARAGVMVPPLLPVAAHPHLLHS</sequence>
<dbReference type="EnsemblPlants" id="OGLUM04G08400.6">
    <property type="protein sequence ID" value="OGLUM04G08400.6"/>
    <property type="gene ID" value="OGLUM04G08400"/>
</dbReference>
<accession>A0A0D9ZJB5</accession>
<dbReference type="HOGENOM" id="CLU_075174_0_0_1"/>
<reference evidence="1" key="1">
    <citation type="submission" date="2015-04" db="UniProtKB">
        <authorList>
            <consortium name="EnsemblPlants"/>
        </authorList>
    </citation>
    <scope>IDENTIFICATION</scope>
</reference>
<name>A0A0D9ZJB5_9ORYZ</name>
<reference evidence="1" key="2">
    <citation type="submission" date="2018-05" db="EMBL/GenBank/DDBJ databases">
        <title>OgluRS3 (Oryza glumaepatula Reference Sequence Version 3).</title>
        <authorList>
            <person name="Zhang J."/>
            <person name="Kudrna D."/>
            <person name="Lee S."/>
            <person name="Talag J."/>
            <person name="Welchert J."/>
            <person name="Wing R.A."/>
        </authorList>
    </citation>
    <scope>NUCLEOTIDE SEQUENCE [LARGE SCALE GENOMIC DNA]</scope>
</reference>
<dbReference type="Proteomes" id="UP000026961">
    <property type="component" value="Chromosome 4"/>
</dbReference>
<organism evidence="1">
    <name type="scientific">Oryza glumipatula</name>
    <dbReference type="NCBI Taxonomy" id="40148"/>
    <lineage>
        <taxon>Eukaryota</taxon>
        <taxon>Viridiplantae</taxon>
        <taxon>Streptophyta</taxon>
        <taxon>Embryophyta</taxon>
        <taxon>Tracheophyta</taxon>
        <taxon>Spermatophyta</taxon>
        <taxon>Magnoliopsida</taxon>
        <taxon>Liliopsida</taxon>
        <taxon>Poales</taxon>
        <taxon>Poaceae</taxon>
        <taxon>BOP clade</taxon>
        <taxon>Oryzoideae</taxon>
        <taxon>Oryzeae</taxon>
        <taxon>Oryzinae</taxon>
        <taxon>Oryza</taxon>
    </lineage>
</organism>
<evidence type="ECO:0000313" key="1">
    <source>
        <dbReference type="EnsemblPlants" id="OGLUM04G08400.6"/>
    </source>
</evidence>